<evidence type="ECO:0000313" key="1">
    <source>
        <dbReference type="EMBL" id="AVD99311.1"/>
    </source>
</evidence>
<evidence type="ECO:0000313" key="2">
    <source>
        <dbReference type="Proteomes" id="UP000241925"/>
    </source>
</evidence>
<gene>
    <name evidence="1" type="ORF">SEA_BILLNYE_134</name>
</gene>
<dbReference type="EMBL" id="MG757153">
    <property type="protein sequence ID" value="AVD99311.1"/>
    <property type="molecule type" value="Genomic_DNA"/>
</dbReference>
<name>A0A2L1IVV5_9CAUD</name>
<dbReference type="OrthoDB" id="21372at10239"/>
<keyword evidence="2" id="KW-1185">Reference proteome</keyword>
<dbReference type="Proteomes" id="UP000241925">
    <property type="component" value="Segment"/>
</dbReference>
<organism evidence="1 2">
    <name type="scientific">Streptomyces phage BillNye</name>
    <dbReference type="NCBI Taxonomy" id="2079426"/>
    <lineage>
        <taxon>Viruses</taxon>
        <taxon>Duplodnaviria</taxon>
        <taxon>Heunggongvirae</taxon>
        <taxon>Uroviricota</taxon>
        <taxon>Caudoviricetes</taxon>
        <taxon>Stanwilliamsviridae</taxon>
        <taxon>Loccivirinae</taxon>
        <taxon>Wilnyevirus</taxon>
        <taxon>Wilnyevirus billnye</taxon>
    </lineage>
</organism>
<protein>
    <submittedName>
        <fullName evidence="1">Uncharacterized protein</fullName>
    </submittedName>
</protein>
<accession>A0A2L1IVV5</accession>
<reference evidence="1 2" key="1">
    <citation type="submission" date="2018-01" db="EMBL/GenBank/DDBJ databases">
        <authorList>
            <person name="Grinwald M.F."/>
            <person name="Tasoff P."/>
            <person name="Simpson K.F."/>
            <person name="Vasser A."/>
            <person name="Shaffer C.D."/>
            <person name="Weston-Hafer K.A."/>
            <person name="Russell D.A."/>
            <person name="Pope W.H."/>
            <person name="Jacobs-Sera D."/>
            <person name="Hendrix R.W."/>
            <person name="Hatfull G.F."/>
        </authorList>
    </citation>
    <scope>NUCLEOTIDE SEQUENCE [LARGE SCALE GENOMIC DNA]</scope>
</reference>
<proteinExistence type="predicted"/>
<sequence>MSRLTLDFKAAHKFVNDQRRMGSDIRWDGYDIVIWKPTHYGFTNKRGAFRNGRWGMETRVVVGNDGTWKVPFKSVKSSR</sequence>